<proteinExistence type="predicted"/>
<feature type="compositionally biased region" description="Polar residues" evidence="1">
    <location>
        <begin position="30"/>
        <end position="42"/>
    </location>
</feature>
<dbReference type="EMBL" id="JBJXBP010000006">
    <property type="protein sequence ID" value="KAL3826201.1"/>
    <property type="molecule type" value="Genomic_DNA"/>
</dbReference>
<feature type="region of interest" description="Disordered" evidence="1">
    <location>
        <begin position="1"/>
        <end position="72"/>
    </location>
</feature>
<evidence type="ECO:0000313" key="2">
    <source>
        <dbReference type="EMBL" id="KAL3826201.1"/>
    </source>
</evidence>
<gene>
    <name evidence="2" type="ORF">ACJIZ3_022230</name>
</gene>
<dbReference type="Proteomes" id="UP001634393">
    <property type="component" value="Unassembled WGS sequence"/>
</dbReference>
<comment type="caution">
    <text evidence="2">The sequence shown here is derived from an EMBL/GenBank/DDBJ whole genome shotgun (WGS) entry which is preliminary data.</text>
</comment>
<dbReference type="AlphaFoldDB" id="A0ABD3SPA7"/>
<reference evidence="2 3" key="1">
    <citation type="submission" date="2024-12" db="EMBL/GenBank/DDBJ databases">
        <title>The unique morphological basis and parallel evolutionary history of personate flowers in Penstemon.</title>
        <authorList>
            <person name="Depatie T.H."/>
            <person name="Wessinger C.A."/>
        </authorList>
    </citation>
    <scope>NUCLEOTIDE SEQUENCE [LARGE SCALE GENOMIC DNA]</scope>
    <source>
        <strain evidence="2">WTNN_2</strain>
        <tissue evidence="2">Leaf</tissue>
    </source>
</reference>
<sequence length="187" mass="21109">MLAAQSPLMSGHDHQLIKSSRKALQPKNPPASSTPISYNSKQKCIDRDHDSNKENVPPIYSTTNATSPVPVPVPVKKEEEEESSFHEIEGSFDASLAEELSAIRAKLERLRIDKEKTEKMLGERGLMLDLKMKDILHRGELQKQHEIEVDRLFRLNEIRLTCLQSNIKTGDRAEGKDENPSQVNAEN</sequence>
<evidence type="ECO:0000256" key="1">
    <source>
        <dbReference type="SAM" id="MobiDB-lite"/>
    </source>
</evidence>
<keyword evidence="3" id="KW-1185">Reference proteome</keyword>
<evidence type="ECO:0000313" key="3">
    <source>
        <dbReference type="Proteomes" id="UP001634393"/>
    </source>
</evidence>
<protein>
    <submittedName>
        <fullName evidence="2">Uncharacterized protein</fullName>
    </submittedName>
</protein>
<feature type="compositionally biased region" description="Basic and acidic residues" evidence="1">
    <location>
        <begin position="43"/>
        <end position="53"/>
    </location>
</feature>
<organism evidence="2 3">
    <name type="scientific">Penstemon smallii</name>
    <dbReference type="NCBI Taxonomy" id="265156"/>
    <lineage>
        <taxon>Eukaryota</taxon>
        <taxon>Viridiplantae</taxon>
        <taxon>Streptophyta</taxon>
        <taxon>Embryophyta</taxon>
        <taxon>Tracheophyta</taxon>
        <taxon>Spermatophyta</taxon>
        <taxon>Magnoliopsida</taxon>
        <taxon>eudicotyledons</taxon>
        <taxon>Gunneridae</taxon>
        <taxon>Pentapetalae</taxon>
        <taxon>asterids</taxon>
        <taxon>lamiids</taxon>
        <taxon>Lamiales</taxon>
        <taxon>Plantaginaceae</taxon>
        <taxon>Cheloneae</taxon>
        <taxon>Penstemon</taxon>
    </lineage>
</organism>
<accession>A0ABD3SPA7</accession>
<name>A0ABD3SPA7_9LAMI</name>
<dbReference type="PANTHER" id="PTHR36790">
    <property type="entry name" value="MYELIN TRANSCRIPTION FACTOR"/>
    <property type="match status" value="1"/>
</dbReference>
<dbReference type="PANTHER" id="PTHR36790:SF1">
    <property type="entry name" value="MYELIN TRANSCRIPTION FACTOR"/>
    <property type="match status" value="1"/>
</dbReference>